<evidence type="ECO:0000313" key="1">
    <source>
        <dbReference type="EMBL" id="GFT73094.1"/>
    </source>
</evidence>
<comment type="caution">
    <text evidence="1">The sequence shown here is derived from an EMBL/GenBank/DDBJ whole genome shotgun (WGS) entry which is preliminary data.</text>
</comment>
<evidence type="ECO:0000313" key="2">
    <source>
        <dbReference type="Proteomes" id="UP000887013"/>
    </source>
</evidence>
<sequence>TESSRLIQSNGL</sequence>
<gene>
    <name evidence="1" type="ORF">NPIL_678251</name>
</gene>
<accession>A0A8X6U2B4</accession>
<name>A0A8X6U2B4_NEPPI</name>
<feature type="non-terminal residue" evidence="1">
    <location>
        <position position="1"/>
    </location>
</feature>
<protein>
    <submittedName>
        <fullName evidence="1">Uncharacterized protein</fullName>
    </submittedName>
</protein>
<organism evidence="1 2">
    <name type="scientific">Nephila pilipes</name>
    <name type="common">Giant wood spider</name>
    <name type="synonym">Nephila maculata</name>
    <dbReference type="NCBI Taxonomy" id="299642"/>
    <lineage>
        <taxon>Eukaryota</taxon>
        <taxon>Metazoa</taxon>
        <taxon>Ecdysozoa</taxon>
        <taxon>Arthropoda</taxon>
        <taxon>Chelicerata</taxon>
        <taxon>Arachnida</taxon>
        <taxon>Araneae</taxon>
        <taxon>Araneomorphae</taxon>
        <taxon>Entelegynae</taxon>
        <taxon>Araneoidea</taxon>
        <taxon>Nephilidae</taxon>
        <taxon>Nephila</taxon>
    </lineage>
</organism>
<dbReference type="EMBL" id="BMAW01021483">
    <property type="protein sequence ID" value="GFT73094.1"/>
    <property type="molecule type" value="Genomic_DNA"/>
</dbReference>
<dbReference type="Proteomes" id="UP000887013">
    <property type="component" value="Unassembled WGS sequence"/>
</dbReference>
<keyword evidence="2" id="KW-1185">Reference proteome</keyword>
<proteinExistence type="predicted"/>
<reference evidence="1" key="1">
    <citation type="submission" date="2020-08" db="EMBL/GenBank/DDBJ databases">
        <title>Multicomponent nature underlies the extraordinary mechanical properties of spider dragline silk.</title>
        <authorList>
            <person name="Kono N."/>
            <person name="Nakamura H."/>
            <person name="Mori M."/>
            <person name="Yoshida Y."/>
            <person name="Ohtoshi R."/>
            <person name="Malay A.D."/>
            <person name="Moran D.A.P."/>
            <person name="Tomita M."/>
            <person name="Numata K."/>
            <person name="Arakawa K."/>
        </authorList>
    </citation>
    <scope>NUCLEOTIDE SEQUENCE</scope>
</reference>